<keyword evidence="2" id="KW-1185">Reference proteome</keyword>
<protein>
    <submittedName>
        <fullName evidence="1">Uncharacterized protein</fullName>
    </submittedName>
</protein>
<dbReference type="Proteomes" id="UP000828941">
    <property type="component" value="Chromosome 14"/>
</dbReference>
<sequence>MLLLLRSLVFKRNKKTERQGLFSSTRQSIILNKARKGSFSPDRTESAMVAKFLLNEKWHNVEYEGLHTVCFSCGMYGHNSDRCLKRIAEMEAELLTAGAIETERKN</sequence>
<name>A0ACB9KL71_BAUVA</name>
<organism evidence="1 2">
    <name type="scientific">Bauhinia variegata</name>
    <name type="common">Purple orchid tree</name>
    <name type="synonym">Phanera variegata</name>
    <dbReference type="NCBI Taxonomy" id="167791"/>
    <lineage>
        <taxon>Eukaryota</taxon>
        <taxon>Viridiplantae</taxon>
        <taxon>Streptophyta</taxon>
        <taxon>Embryophyta</taxon>
        <taxon>Tracheophyta</taxon>
        <taxon>Spermatophyta</taxon>
        <taxon>Magnoliopsida</taxon>
        <taxon>eudicotyledons</taxon>
        <taxon>Gunneridae</taxon>
        <taxon>Pentapetalae</taxon>
        <taxon>rosids</taxon>
        <taxon>fabids</taxon>
        <taxon>Fabales</taxon>
        <taxon>Fabaceae</taxon>
        <taxon>Cercidoideae</taxon>
        <taxon>Cercideae</taxon>
        <taxon>Bauhiniinae</taxon>
        <taxon>Bauhinia</taxon>
    </lineage>
</organism>
<reference evidence="1 2" key="1">
    <citation type="journal article" date="2022" name="DNA Res.">
        <title>Chromosomal-level genome assembly of the orchid tree Bauhinia variegata (Leguminosae; Cercidoideae) supports the allotetraploid origin hypothesis of Bauhinia.</title>
        <authorList>
            <person name="Zhong Y."/>
            <person name="Chen Y."/>
            <person name="Zheng D."/>
            <person name="Pang J."/>
            <person name="Liu Y."/>
            <person name="Luo S."/>
            <person name="Meng S."/>
            <person name="Qian L."/>
            <person name="Wei D."/>
            <person name="Dai S."/>
            <person name="Zhou R."/>
        </authorList>
    </citation>
    <scope>NUCLEOTIDE SEQUENCE [LARGE SCALE GENOMIC DNA]</scope>
    <source>
        <strain evidence="1">BV-YZ2020</strain>
    </source>
</reference>
<evidence type="ECO:0000313" key="2">
    <source>
        <dbReference type="Proteomes" id="UP000828941"/>
    </source>
</evidence>
<evidence type="ECO:0000313" key="1">
    <source>
        <dbReference type="EMBL" id="KAI4297978.1"/>
    </source>
</evidence>
<proteinExistence type="predicted"/>
<dbReference type="EMBL" id="CM039439">
    <property type="protein sequence ID" value="KAI4297978.1"/>
    <property type="molecule type" value="Genomic_DNA"/>
</dbReference>
<comment type="caution">
    <text evidence="1">The sequence shown here is derived from an EMBL/GenBank/DDBJ whole genome shotgun (WGS) entry which is preliminary data.</text>
</comment>
<gene>
    <name evidence="1" type="ORF">L6164_037832</name>
</gene>
<accession>A0ACB9KL71</accession>